<gene>
    <name evidence="1" type="ORF">BLNAU_15675</name>
</gene>
<protein>
    <submittedName>
        <fullName evidence="1">Uncharacterized protein</fullName>
    </submittedName>
</protein>
<proteinExistence type="predicted"/>
<dbReference type="EMBL" id="JARBJD010000157">
    <property type="protein sequence ID" value="KAK2949379.1"/>
    <property type="molecule type" value="Genomic_DNA"/>
</dbReference>
<sequence>MERGTLYSDHFDDLLKTTGHGSSHPAAGFVDSIAVMLSSSHPTIYCDTLSLLAEFADRFSSKLKGSDKNELNKILEILFRSVGSFPTNISENKSFYRNTDVQALREVMLHRTVIPIEQSLIQLYRHPHLLSWNDEYKKAFTLLDKIFKASAYHQPTLDFLRSSSIPLVFQSLLSKGEDEDAQGWILYLLLSDFSRRKTDIDKIVGGGKILLQTLEQEELMTHLELTLIHSRLKRHSVSMRHVLTFT</sequence>
<reference evidence="1 2" key="1">
    <citation type="journal article" date="2022" name="bioRxiv">
        <title>Genomics of Preaxostyla Flagellates Illuminates Evolutionary Transitions and the Path Towards Mitochondrial Loss.</title>
        <authorList>
            <person name="Novak L.V.F."/>
            <person name="Treitli S.C."/>
            <person name="Pyrih J."/>
            <person name="Halakuc P."/>
            <person name="Pipaliya S.V."/>
            <person name="Vacek V."/>
            <person name="Brzon O."/>
            <person name="Soukal P."/>
            <person name="Eme L."/>
            <person name="Dacks J.B."/>
            <person name="Karnkowska A."/>
            <person name="Elias M."/>
            <person name="Hampl V."/>
        </authorList>
    </citation>
    <scope>NUCLEOTIDE SEQUENCE [LARGE SCALE GENOMIC DNA]</scope>
    <source>
        <strain evidence="1">NAU3</strain>
        <tissue evidence="1">Gut</tissue>
    </source>
</reference>
<name>A0ABQ9XDA2_9EUKA</name>
<evidence type="ECO:0000313" key="1">
    <source>
        <dbReference type="EMBL" id="KAK2949379.1"/>
    </source>
</evidence>
<organism evidence="1 2">
    <name type="scientific">Blattamonas nauphoetae</name>
    <dbReference type="NCBI Taxonomy" id="2049346"/>
    <lineage>
        <taxon>Eukaryota</taxon>
        <taxon>Metamonada</taxon>
        <taxon>Preaxostyla</taxon>
        <taxon>Oxymonadida</taxon>
        <taxon>Blattamonas</taxon>
    </lineage>
</organism>
<evidence type="ECO:0000313" key="2">
    <source>
        <dbReference type="Proteomes" id="UP001281761"/>
    </source>
</evidence>
<dbReference type="Proteomes" id="UP001281761">
    <property type="component" value="Unassembled WGS sequence"/>
</dbReference>
<comment type="caution">
    <text evidence="1">The sequence shown here is derived from an EMBL/GenBank/DDBJ whole genome shotgun (WGS) entry which is preliminary data.</text>
</comment>
<accession>A0ABQ9XDA2</accession>
<keyword evidence="2" id="KW-1185">Reference proteome</keyword>